<keyword evidence="4 5" id="KW-0472">Membrane</keyword>
<comment type="subcellular location">
    <subcellularLocation>
        <location evidence="1">Membrane</location>
        <topology evidence="1">Multi-pass membrane protein</topology>
    </subcellularLocation>
</comment>
<evidence type="ECO:0000256" key="1">
    <source>
        <dbReference type="ARBA" id="ARBA00004141"/>
    </source>
</evidence>
<dbReference type="InterPro" id="IPR004031">
    <property type="entry name" value="PMP22/EMP/MP20/Claudin"/>
</dbReference>
<keyword evidence="3 5" id="KW-1133">Transmembrane helix</keyword>
<sequence length="169" mass="18892">MNQNFLLSFEIFFITCSVTLSLVSFVTTDWIHKSHDKMSQGLWEVCVSHLCRSFSTIGIKEPPYIQAVRAFIIMSMVGQAMSTCSIIYAFSNKSYHRKLTTALLLWSGICTLVAMAAYIINMTSSESGFEFGFSFILGWLPAGLCFALAVFTAIAHRPQREDLLIGAYT</sequence>
<dbReference type="InterPro" id="IPR050579">
    <property type="entry name" value="PMP-22/EMP/MP20-like"/>
</dbReference>
<protein>
    <submittedName>
        <fullName evidence="6">Uncharacterized protein</fullName>
    </submittedName>
</protein>
<proteinExistence type="predicted"/>
<name>A0ABP0GND1_CLALP</name>
<dbReference type="EMBL" id="CAWYQH010000130">
    <property type="protein sequence ID" value="CAK8693055.1"/>
    <property type="molecule type" value="Genomic_DNA"/>
</dbReference>
<comment type="caution">
    <text evidence="6">The sequence shown here is derived from an EMBL/GenBank/DDBJ whole genome shotgun (WGS) entry which is preliminary data.</text>
</comment>
<evidence type="ECO:0000256" key="4">
    <source>
        <dbReference type="ARBA" id="ARBA00023136"/>
    </source>
</evidence>
<feature type="transmembrane region" description="Helical" evidence="5">
    <location>
        <begin position="132"/>
        <end position="155"/>
    </location>
</feature>
<accession>A0ABP0GND1</accession>
<evidence type="ECO:0000313" key="7">
    <source>
        <dbReference type="Proteomes" id="UP001642483"/>
    </source>
</evidence>
<gene>
    <name evidence="6" type="ORF">CVLEPA_LOCUS26384</name>
</gene>
<organism evidence="6 7">
    <name type="scientific">Clavelina lepadiformis</name>
    <name type="common">Light-bulb sea squirt</name>
    <name type="synonym">Ascidia lepadiformis</name>
    <dbReference type="NCBI Taxonomy" id="159417"/>
    <lineage>
        <taxon>Eukaryota</taxon>
        <taxon>Metazoa</taxon>
        <taxon>Chordata</taxon>
        <taxon>Tunicata</taxon>
        <taxon>Ascidiacea</taxon>
        <taxon>Aplousobranchia</taxon>
        <taxon>Clavelinidae</taxon>
        <taxon>Clavelina</taxon>
    </lineage>
</organism>
<evidence type="ECO:0000256" key="3">
    <source>
        <dbReference type="ARBA" id="ARBA00022989"/>
    </source>
</evidence>
<dbReference type="Pfam" id="PF00822">
    <property type="entry name" value="PMP22_Claudin"/>
    <property type="match status" value="1"/>
</dbReference>
<evidence type="ECO:0000313" key="6">
    <source>
        <dbReference type="EMBL" id="CAK8693055.1"/>
    </source>
</evidence>
<dbReference type="PANTHER" id="PTHR10671:SF34">
    <property type="entry name" value="PROTEIN NKG7"/>
    <property type="match status" value="1"/>
</dbReference>
<keyword evidence="2 5" id="KW-0812">Transmembrane</keyword>
<evidence type="ECO:0000256" key="5">
    <source>
        <dbReference type="SAM" id="Phobius"/>
    </source>
</evidence>
<dbReference type="Gene3D" id="1.20.140.150">
    <property type="match status" value="1"/>
</dbReference>
<keyword evidence="7" id="KW-1185">Reference proteome</keyword>
<dbReference type="PANTHER" id="PTHR10671">
    <property type="entry name" value="EPITHELIAL MEMBRANE PROTEIN-RELATED"/>
    <property type="match status" value="1"/>
</dbReference>
<evidence type="ECO:0000256" key="2">
    <source>
        <dbReference type="ARBA" id="ARBA00022692"/>
    </source>
</evidence>
<reference evidence="6 7" key="1">
    <citation type="submission" date="2024-02" db="EMBL/GenBank/DDBJ databases">
        <authorList>
            <person name="Daric V."/>
            <person name="Darras S."/>
        </authorList>
    </citation>
    <scope>NUCLEOTIDE SEQUENCE [LARGE SCALE GENOMIC DNA]</scope>
</reference>
<feature type="transmembrane region" description="Helical" evidence="5">
    <location>
        <begin position="102"/>
        <end position="120"/>
    </location>
</feature>
<feature type="transmembrane region" description="Helical" evidence="5">
    <location>
        <begin position="7"/>
        <end position="27"/>
    </location>
</feature>
<dbReference type="Proteomes" id="UP001642483">
    <property type="component" value="Unassembled WGS sequence"/>
</dbReference>
<feature type="transmembrane region" description="Helical" evidence="5">
    <location>
        <begin position="70"/>
        <end position="90"/>
    </location>
</feature>